<evidence type="ECO:0000313" key="3">
    <source>
        <dbReference type="Proteomes" id="UP000309016"/>
    </source>
</evidence>
<accession>A0A5B7X5M8</accession>
<dbReference type="GO" id="GO:0015627">
    <property type="term" value="C:type II protein secretion system complex"/>
    <property type="evidence" value="ECO:0007669"/>
    <property type="project" value="TreeGrafter"/>
</dbReference>
<keyword evidence="1" id="KW-1133">Transmembrane helix</keyword>
<dbReference type="EMBL" id="CP040812">
    <property type="protein sequence ID" value="QCY70659.1"/>
    <property type="molecule type" value="Genomic_DNA"/>
</dbReference>
<proteinExistence type="predicted"/>
<keyword evidence="1" id="KW-0812">Transmembrane</keyword>
<dbReference type="InterPro" id="IPR051675">
    <property type="entry name" value="Endo/Exo/Phosphatase_dom_1"/>
</dbReference>
<protein>
    <submittedName>
        <fullName evidence="2">Helix-hairpin-helix domain-containing protein</fullName>
    </submittedName>
</protein>
<dbReference type="SUPFAM" id="SSF47781">
    <property type="entry name" value="RuvA domain 2-like"/>
    <property type="match status" value="2"/>
</dbReference>
<dbReference type="AlphaFoldDB" id="A0A5B7X5M8"/>
<feature type="transmembrane region" description="Helical" evidence="1">
    <location>
        <begin position="16"/>
        <end position="35"/>
    </location>
</feature>
<evidence type="ECO:0000313" key="2">
    <source>
        <dbReference type="EMBL" id="QCY70659.1"/>
    </source>
</evidence>
<dbReference type="KEGG" id="afla:FHG64_15345"/>
<dbReference type="Proteomes" id="UP000309016">
    <property type="component" value="Chromosome"/>
</dbReference>
<organism evidence="2 3">
    <name type="scientific">Antarcticibacterium flavum</name>
    <dbReference type="NCBI Taxonomy" id="2058175"/>
    <lineage>
        <taxon>Bacteria</taxon>
        <taxon>Pseudomonadati</taxon>
        <taxon>Bacteroidota</taxon>
        <taxon>Flavobacteriia</taxon>
        <taxon>Flavobacteriales</taxon>
        <taxon>Flavobacteriaceae</taxon>
        <taxon>Antarcticibacterium</taxon>
    </lineage>
</organism>
<dbReference type="Gene3D" id="1.10.150.280">
    <property type="entry name" value="AF1531-like domain"/>
    <property type="match status" value="2"/>
</dbReference>
<dbReference type="Pfam" id="PF12836">
    <property type="entry name" value="HHH_3"/>
    <property type="match status" value="2"/>
</dbReference>
<dbReference type="OrthoDB" id="981124at2"/>
<dbReference type="GO" id="GO:0015628">
    <property type="term" value="P:protein secretion by the type II secretion system"/>
    <property type="evidence" value="ECO:0007669"/>
    <property type="project" value="TreeGrafter"/>
</dbReference>
<reference evidence="2 3" key="1">
    <citation type="submission" date="2019-06" db="EMBL/GenBank/DDBJ databases">
        <title>Complete genome sequence of Antarcticibacterium flavum KCTC 52984T from an Antarctic marine sediment.</title>
        <authorList>
            <person name="Lee Y.M."/>
            <person name="Shin S.C."/>
        </authorList>
    </citation>
    <scope>NUCLEOTIDE SEQUENCE [LARGE SCALE GENOMIC DNA]</scope>
    <source>
        <strain evidence="2 3">KCTC 52984</strain>
    </source>
</reference>
<sequence length="292" mass="33457">MKNIRSHFVFNRSQQNGIFLLVVIIIFLQLVYYFYNFTTSGGSPGPLDEELVRLQQKIDSARMAGAMGDTVRIYPFNPNFITDYRGYTLGMSIEEIDRLHVYRAGDKWINSAEEFQKITGVSDSLLKVISPYFQFPEWVTSGRRNSGRNVAVPVTRPSAEKRNLNTAGPEDLIKVRGIGEVLAGRIVNYRSKIGGFVSDLQLKDIYGLSFEAREQLLGEFTVKEPPAYEIYNINRATVMELSSVPYIDYELAREIVNYRLLHEKIHTFEELSKINSFPSEKIDRIALYLTLE</sequence>
<dbReference type="PANTHER" id="PTHR21180">
    <property type="entry name" value="ENDONUCLEASE/EXONUCLEASE/PHOSPHATASE FAMILY DOMAIN-CONTAINING PROTEIN 1"/>
    <property type="match status" value="1"/>
</dbReference>
<evidence type="ECO:0000256" key="1">
    <source>
        <dbReference type="SAM" id="Phobius"/>
    </source>
</evidence>
<keyword evidence="3" id="KW-1185">Reference proteome</keyword>
<dbReference type="RefSeq" id="WP_139067228.1">
    <property type="nucleotide sequence ID" value="NZ_CP040812.1"/>
</dbReference>
<dbReference type="PANTHER" id="PTHR21180:SF32">
    <property type="entry name" value="ENDONUCLEASE_EXONUCLEASE_PHOSPHATASE FAMILY DOMAIN-CONTAINING PROTEIN 1"/>
    <property type="match status" value="1"/>
</dbReference>
<gene>
    <name evidence="2" type="ORF">FHG64_15345</name>
</gene>
<keyword evidence="1" id="KW-0472">Membrane</keyword>
<name>A0A5B7X5M8_9FLAO</name>
<dbReference type="InterPro" id="IPR010994">
    <property type="entry name" value="RuvA_2-like"/>
</dbReference>